<gene>
    <name evidence="6" type="ORF">BOKJ2_LOCUS9279</name>
</gene>
<comment type="subcellular location">
    <subcellularLocation>
        <location evidence="1">Nucleus</location>
    </subcellularLocation>
</comment>
<proteinExistence type="predicted"/>
<reference evidence="6" key="1">
    <citation type="submission" date="2020-09" db="EMBL/GenBank/DDBJ databases">
        <authorList>
            <person name="Kikuchi T."/>
        </authorList>
    </citation>
    <scope>NUCLEOTIDE SEQUENCE</scope>
    <source>
        <strain evidence="6">SH1</strain>
    </source>
</reference>
<dbReference type="PANTHER" id="PTHR13129:SF4">
    <property type="entry name" value="DDB1- AND CUL4-ASSOCIATED FACTOR 1"/>
    <property type="match status" value="1"/>
</dbReference>
<evidence type="ECO:0000313" key="7">
    <source>
        <dbReference type="Proteomes" id="UP000614601"/>
    </source>
</evidence>
<dbReference type="PANTHER" id="PTHR13129">
    <property type="entry name" value="VPRBP PROTEIN-RELATED"/>
    <property type="match status" value="1"/>
</dbReference>
<dbReference type="Proteomes" id="UP000783686">
    <property type="component" value="Unassembled WGS sequence"/>
</dbReference>
<dbReference type="GO" id="GO:0080008">
    <property type="term" value="C:Cul4-RING E3 ubiquitin ligase complex"/>
    <property type="evidence" value="ECO:0007669"/>
    <property type="project" value="TreeGrafter"/>
</dbReference>
<organism evidence="6 7">
    <name type="scientific">Bursaphelenchus okinawaensis</name>
    <dbReference type="NCBI Taxonomy" id="465554"/>
    <lineage>
        <taxon>Eukaryota</taxon>
        <taxon>Metazoa</taxon>
        <taxon>Ecdysozoa</taxon>
        <taxon>Nematoda</taxon>
        <taxon>Chromadorea</taxon>
        <taxon>Rhabditida</taxon>
        <taxon>Tylenchina</taxon>
        <taxon>Tylenchomorpha</taxon>
        <taxon>Aphelenchoidea</taxon>
        <taxon>Aphelenchoididae</taxon>
        <taxon>Bursaphelenchus</taxon>
    </lineage>
</organism>
<evidence type="ECO:0000313" key="6">
    <source>
        <dbReference type="EMBL" id="CAD5221107.1"/>
    </source>
</evidence>
<evidence type="ECO:0000256" key="3">
    <source>
        <dbReference type="ARBA" id="ARBA00022786"/>
    </source>
</evidence>
<dbReference type="GO" id="GO:0005634">
    <property type="term" value="C:nucleus"/>
    <property type="evidence" value="ECO:0007669"/>
    <property type="project" value="UniProtKB-SubCell"/>
</dbReference>
<dbReference type="OrthoDB" id="27563at2759"/>
<dbReference type="GO" id="GO:0016567">
    <property type="term" value="P:protein ubiquitination"/>
    <property type="evidence" value="ECO:0007669"/>
    <property type="project" value="UniProtKB-UniPathway"/>
</dbReference>
<dbReference type="Proteomes" id="UP000614601">
    <property type="component" value="Unassembled WGS sequence"/>
</dbReference>
<comment type="pathway">
    <text evidence="2">Protein modification; protein ubiquitination.</text>
</comment>
<evidence type="ECO:0000256" key="2">
    <source>
        <dbReference type="ARBA" id="ARBA00004906"/>
    </source>
</evidence>
<dbReference type="EMBL" id="CAJFDH010000004">
    <property type="protein sequence ID" value="CAD5221107.1"/>
    <property type="molecule type" value="Genomic_DNA"/>
</dbReference>
<dbReference type="UniPathway" id="UPA00143"/>
<dbReference type="SMART" id="SM00667">
    <property type="entry name" value="LisH"/>
    <property type="match status" value="1"/>
</dbReference>
<evidence type="ECO:0008006" key="8">
    <source>
        <dbReference type="Google" id="ProtNLM"/>
    </source>
</evidence>
<name>A0A811L1N1_9BILA</name>
<feature type="region of interest" description="Disordered" evidence="5">
    <location>
        <begin position="238"/>
        <end position="293"/>
    </location>
</feature>
<dbReference type="AlphaFoldDB" id="A0A811L1N1"/>
<keyword evidence="7" id="KW-1185">Reference proteome</keyword>
<evidence type="ECO:0000256" key="5">
    <source>
        <dbReference type="SAM" id="MobiDB-lite"/>
    </source>
</evidence>
<dbReference type="InterPro" id="IPR006594">
    <property type="entry name" value="LisH"/>
</dbReference>
<keyword evidence="3" id="KW-0833">Ubl conjugation pathway</keyword>
<evidence type="ECO:0000256" key="4">
    <source>
        <dbReference type="ARBA" id="ARBA00023242"/>
    </source>
</evidence>
<feature type="compositionally biased region" description="Polar residues" evidence="5">
    <location>
        <begin position="246"/>
        <end position="279"/>
    </location>
</feature>
<protein>
    <recommendedName>
        <fullName evidence="8">LisH domain-containing protein</fullName>
    </recommendedName>
</protein>
<sequence>MEEAQHVKLSLQVLANCFCGVDVSTAKRATEPANSNEITSKKHLKPLPSFHEIEHKIENVMKSAWDAAQENNALMTLIHYIQIDEPFTDADAIHVVACRALNGLAKSEQIRQILSKLPLIADNELAVLTRGPVLQDKAADHAEFVKEARKLIGTVHQTEVDATTEDLTYDKMVKAKVIKQTKIDFDQVGLQRLIHDYLIQAGLDKTAQTLQVEAGLEAGYSGGTAVTPRTVATPRRLGELKKSAESESTSADRTINSVTSLRTDTASTLNSKESFSKPTVSARKSLGSMGKPNGKLMSNSRFLIF</sequence>
<dbReference type="PROSITE" id="PS50896">
    <property type="entry name" value="LISH"/>
    <property type="match status" value="1"/>
</dbReference>
<accession>A0A811L1N1</accession>
<dbReference type="EMBL" id="CAJFCW020000004">
    <property type="protein sequence ID" value="CAG9114589.1"/>
    <property type="molecule type" value="Genomic_DNA"/>
</dbReference>
<keyword evidence="4" id="KW-0539">Nucleus</keyword>
<evidence type="ECO:0000256" key="1">
    <source>
        <dbReference type="ARBA" id="ARBA00004123"/>
    </source>
</evidence>
<dbReference type="InterPro" id="IPR033270">
    <property type="entry name" value="VPRBP/DCAF1"/>
</dbReference>
<comment type="caution">
    <text evidence="6">The sequence shown here is derived from an EMBL/GenBank/DDBJ whole genome shotgun (WGS) entry which is preliminary data.</text>
</comment>